<gene>
    <name evidence="4" type="primary">LOC117570555</name>
</gene>
<name>A0A6P8YPP3_DROAB</name>
<keyword evidence="3" id="KW-1185">Reference proteome</keyword>
<dbReference type="Pfam" id="PF13837">
    <property type="entry name" value="Myb_DNA-bind_4"/>
    <property type="match status" value="1"/>
</dbReference>
<reference evidence="4" key="1">
    <citation type="submission" date="2025-08" db="UniProtKB">
        <authorList>
            <consortium name="RefSeq"/>
        </authorList>
    </citation>
    <scope>IDENTIFICATION</scope>
    <source>
        <strain evidence="4">15112-1751.03</strain>
        <tissue evidence="4">Whole Adult</tissue>
    </source>
</reference>
<feature type="region of interest" description="Disordered" evidence="1">
    <location>
        <begin position="128"/>
        <end position="165"/>
    </location>
</feature>
<dbReference type="GO" id="GO:0045893">
    <property type="term" value="P:positive regulation of DNA-templated transcription"/>
    <property type="evidence" value="ECO:0007669"/>
    <property type="project" value="TreeGrafter"/>
</dbReference>
<dbReference type="PANTHER" id="PTHR22666:SF3">
    <property type="entry name" value="MYB_SANT-LIKE DNA-BINDING DOMAIN-CONTAINING PROTEIN 1"/>
    <property type="match status" value="1"/>
</dbReference>
<feature type="domain" description="Myb/SANT-like DNA-binding" evidence="2">
    <location>
        <begin position="14"/>
        <end position="98"/>
    </location>
</feature>
<dbReference type="OrthoDB" id="691673at2759"/>
<dbReference type="AlphaFoldDB" id="A0A6P8YPP3"/>
<dbReference type="InterPro" id="IPR026095">
    <property type="entry name" value="Myb/SANT-like_DNA-bd_dom_prot"/>
</dbReference>
<evidence type="ECO:0000313" key="3">
    <source>
        <dbReference type="Proteomes" id="UP000515160"/>
    </source>
</evidence>
<accession>A0A6P8YPP3</accession>
<evidence type="ECO:0000259" key="2">
    <source>
        <dbReference type="Pfam" id="PF13837"/>
    </source>
</evidence>
<feature type="compositionally biased region" description="Polar residues" evidence="1">
    <location>
        <begin position="130"/>
        <end position="152"/>
    </location>
</feature>
<dbReference type="InterPro" id="IPR044822">
    <property type="entry name" value="Myb_DNA-bind_4"/>
</dbReference>
<dbReference type="GO" id="GO:0016604">
    <property type="term" value="C:nuclear body"/>
    <property type="evidence" value="ECO:0007669"/>
    <property type="project" value="TreeGrafter"/>
</dbReference>
<dbReference type="Proteomes" id="UP000515160">
    <property type="component" value="Chromosome 3"/>
</dbReference>
<evidence type="ECO:0000256" key="1">
    <source>
        <dbReference type="SAM" id="MobiDB-lite"/>
    </source>
</evidence>
<evidence type="ECO:0000313" key="4">
    <source>
        <dbReference type="RefSeq" id="XP_034108172.1"/>
    </source>
</evidence>
<organism evidence="3 4">
    <name type="scientific">Drosophila albomicans</name>
    <name type="common">Fruit fly</name>
    <dbReference type="NCBI Taxonomy" id="7291"/>
    <lineage>
        <taxon>Eukaryota</taxon>
        <taxon>Metazoa</taxon>
        <taxon>Ecdysozoa</taxon>
        <taxon>Arthropoda</taxon>
        <taxon>Hexapoda</taxon>
        <taxon>Insecta</taxon>
        <taxon>Pterygota</taxon>
        <taxon>Neoptera</taxon>
        <taxon>Endopterygota</taxon>
        <taxon>Diptera</taxon>
        <taxon>Brachycera</taxon>
        <taxon>Muscomorpha</taxon>
        <taxon>Ephydroidea</taxon>
        <taxon>Drosophilidae</taxon>
        <taxon>Drosophila</taxon>
    </lineage>
</organism>
<proteinExistence type="predicted"/>
<dbReference type="GeneID" id="117570555"/>
<dbReference type="PANTHER" id="PTHR22666">
    <property type="entry name" value="MYB_SANT-LIKE DNA-BINDING DOMAIN-CONTAINING PROTEIN 1"/>
    <property type="match status" value="1"/>
</dbReference>
<protein>
    <submittedName>
        <fullName evidence="4">Uncharacterized protein LOC117570555</fullName>
    </submittedName>
</protein>
<dbReference type="RefSeq" id="XP_034108172.1">
    <property type="nucleotide sequence ID" value="XM_034252281.2"/>
</dbReference>
<sequence>MPAAERFHNKPMIWLIRHENILFTLWEEESKKVNYSGNYQNIYQAIAEKLCKAGLQIQWKDVRTRIESVTKKYNEELRDIEALGRPSSWRHFERVHKILGVSPQSIESIESNGVATLLDDEQYGLDDLPNSETSSVAEPNDNNCPDSVSASPSPEKKRRKLGNTSKMTPFELAMLEIERDRTVRLESIAMNRLEVMKRMAAENAEFHKKLLALVKSRK</sequence>